<evidence type="ECO:0000256" key="1">
    <source>
        <dbReference type="SAM" id="Phobius"/>
    </source>
</evidence>
<gene>
    <name evidence="2" type="ORF">DILT_LOCUS8499</name>
</gene>
<dbReference type="Proteomes" id="UP000281553">
    <property type="component" value="Unassembled WGS sequence"/>
</dbReference>
<reference evidence="2 3" key="1">
    <citation type="submission" date="2018-11" db="EMBL/GenBank/DDBJ databases">
        <authorList>
            <consortium name="Pathogen Informatics"/>
        </authorList>
    </citation>
    <scope>NUCLEOTIDE SEQUENCE [LARGE SCALE GENOMIC DNA]</scope>
</reference>
<name>A0A3P7LRM8_DIBLA</name>
<protein>
    <submittedName>
        <fullName evidence="2">Uncharacterized protein</fullName>
    </submittedName>
</protein>
<dbReference type="OrthoDB" id="5600252at2759"/>
<keyword evidence="1" id="KW-0812">Transmembrane</keyword>
<dbReference type="EMBL" id="UYRU01054466">
    <property type="protein sequence ID" value="VDN12668.1"/>
    <property type="molecule type" value="Genomic_DNA"/>
</dbReference>
<keyword evidence="1" id="KW-0472">Membrane</keyword>
<evidence type="ECO:0000313" key="3">
    <source>
        <dbReference type="Proteomes" id="UP000281553"/>
    </source>
</evidence>
<organism evidence="2 3">
    <name type="scientific">Dibothriocephalus latus</name>
    <name type="common">Fish tapeworm</name>
    <name type="synonym">Diphyllobothrium latum</name>
    <dbReference type="NCBI Taxonomy" id="60516"/>
    <lineage>
        <taxon>Eukaryota</taxon>
        <taxon>Metazoa</taxon>
        <taxon>Spiralia</taxon>
        <taxon>Lophotrochozoa</taxon>
        <taxon>Platyhelminthes</taxon>
        <taxon>Cestoda</taxon>
        <taxon>Eucestoda</taxon>
        <taxon>Diphyllobothriidea</taxon>
        <taxon>Diphyllobothriidae</taxon>
        <taxon>Dibothriocephalus</taxon>
    </lineage>
</organism>
<proteinExistence type="predicted"/>
<keyword evidence="1" id="KW-1133">Transmembrane helix</keyword>
<feature type="transmembrane region" description="Helical" evidence="1">
    <location>
        <begin position="56"/>
        <end position="72"/>
    </location>
</feature>
<accession>A0A3P7LRM8</accession>
<dbReference type="AlphaFoldDB" id="A0A3P7LRM8"/>
<evidence type="ECO:0000313" key="2">
    <source>
        <dbReference type="EMBL" id="VDN12668.1"/>
    </source>
</evidence>
<keyword evidence="3" id="KW-1185">Reference proteome</keyword>
<sequence>MQDFAGLLYERRYIGSVRFDDETANRNSYNLSVFRAVLAGALYPNFVMLTERPPKYAFAFFLACVFYLWLHFKHIWSFKTQSSRVQYHLMEGI</sequence>